<evidence type="ECO:0000256" key="4">
    <source>
        <dbReference type="ARBA" id="ARBA00022840"/>
    </source>
</evidence>
<keyword evidence="8" id="KW-1185">Reference proteome</keyword>
<dbReference type="InterPro" id="IPR000212">
    <property type="entry name" value="DNA_helicase_UvrD/REP"/>
</dbReference>
<proteinExistence type="predicted"/>
<keyword evidence="2 5" id="KW-0378">Hydrolase</keyword>
<dbReference type="GO" id="GO:0043138">
    <property type="term" value="F:3'-5' DNA helicase activity"/>
    <property type="evidence" value="ECO:0007669"/>
    <property type="project" value="TreeGrafter"/>
</dbReference>
<dbReference type="InterPro" id="IPR027417">
    <property type="entry name" value="P-loop_NTPase"/>
</dbReference>
<evidence type="ECO:0000313" key="8">
    <source>
        <dbReference type="Proteomes" id="UP000294650"/>
    </source>
</evidence>
<dbReference type="GO" id="GO:0016787">
    <property type="term" value="F:hydrolase activity"/>
    <property type="evidence" value="ECO:0007669"/>
    <property type="project" value="UniProtKB-UniRule"/>
</dbReference>
<accession>A0A4R3NI07</accession>
<reference evidence="7 8" key="1">
    <citation type="submission" date="2019-03" db="EMBL/GenBank/DDBJ databases">
        <title>Genomic Encyclopedia of Type Strains, Phase IV (KMG-IV): sequencing the most valuable type-strain genomes for metagenomic binning, comparative biology and taxonomic classification.</title>
        <authorList>
            <person name="Goeker M."/>
        </authorList>
    </citation>
    <scope>NUCLEOTIDE SEQUENCE [LARGE SCALE GENOMIC DNA]</scope>
    <source>
        <strain evidence="7 8">DSM 25894</strain>
    </source>
</reference>
<keyword evidence="1 5" id="KW-0547">Nucleotide-binding</keyword>
<keyword evidence="4 5" id="KW-0067">ATP-binding</keyword>
<comment type="caution">
    <text evidence="7">The sequence shown here is derived from an EMBL/GenBank/DDBJ whole genome shotgun (WGS) entry which is preliminary data.</text>
</comment>
<dbReference type="GO" id="GO:0000725">
    <property type="term" value="P:recombinational repair"/>
    <property type="evidence" value="ECO:0007669"/>
    <property type="project" value="TreeGrafter"/>
</dbReference>
<dbReference type="InterPro" id="IPR013986">
    <property type="entry name" value="DExx_box_DNA_helicase_dom_sf"/>
</dbReference>
<evidence type="ECO:0000256" key="1">
    <source>
        <dbReference type="ARBA" id="ARBA00022741"/>
    </source>
</evidence>
<evidence type="ECO:0000256" key="5">
    <source>
        <dbReference type="PROSITE-ProRule" id="PRU00560"/>
    </source>
</evidence>
<dbReference type="Pfam" id="PF00580">
    <property type="entry name" value="UvrD-helicase"/>
    <property type="match status" value="1"/>
</dbReference>
<gene>
    <name evidence="7" type="ORF">EDD68_101279</name>
</gene>
<protein>
    <submittedName>
        <fullName evidence="7">DNA helicase-2/ATP-dependent DNA helicase PcrA</fullName>
    </submittedName>
</protein>
<evidence type="ECO:0000313" key="7">
    <source>
        <dbReference type="EMBL" id="TCT26922.1"/>
    </source>
</evidence>
<evidence type="ECO:0000256" key="3">
    <source>
        <dbReference type="ARBA" id="ARBA00022806"/>
    </source>
</evidence>
<dbReference type="RefSeq" id="WP_165902014.1">
    <property type="nucleotide sequence ID" value="NZ_SMAN01000001.1"/>
</dbReference>
<dbReference type="Proteomes" id="UP000294650">
    <property type="component" value="Unassembled WGS sequence"/>
</dbReference>
<sequence length="786" mass="92635">MSEKHKDWDQEQKRVQMVIEEIDRQHVRLAKKTGDLKEDVIQLREEFFSEETRVNVEEPHELLETHYSIKQQAELLSERERSHREYSKRLKALKRLRSSPYFGRIDFVEQGSSHAEPIYIGVASLMDEKQEDFLVYDWRAPISSMYYDYSPGSAEYETPGEGTVKGEMTLKRQYIIRNGQLKGMFDTGITIGDQLLQAVLGKHADTSMKSIVATIQKEQNQIIRNESAKYLFVQGVAGSGKTSAALQRVAYLLYRFRGKMTSENIMLFSPNPLFSSYIATVLPELGEENMEQTTFQDYLDDRLGEKWMVQSPFDQTEYLLNGPVDERYQIRMSSIRYKASLHFKQLLDRYISILKEKGMIFRSLTFRGRVIVDRTDIKHYFYSLDHSMSIPNRLEHVQTWLFGKLKNWMEQEKNKEWVDEEMETMDKEELLHLDRKLEKQGWQNDYDVQREKYAEYILKRATRGVKKEIEQLHFVDVRRIYARLFTISLTDRKEDYHLPDIWKEIGEETIKRLKYREMPYEDATPYLYLYDTITGRKMNTAVRHLVIDEAQDYSPFQMEYFKALFPRAAMTILGDVNQAIQAHSLDGDSLLSHDWSEDSGIEKITLSRSYRSTKQIVEFTRHLIPEAKREIQPFHRDGIKPTLAKVKQGYAHRAAVVERMKNLKNKGYETIAVITKTKKEGQKVHAILSEYMDVQFIDISTRKYEKGIVVVPTYLAKGIEFDAVIIYDSSNRQYHREYERKFFYTACTRAMHELHLFTSGQPSRFLDDVPENSYDVMDYRTLTYSD</sequence>
<dbReference type="EMBL" id="SMAN01000001">
    <property type="protein sequence ID" value="TCT26922.1"/>
    <property type="molecule type" value="Genomic_DNA"/>
</dbReference>
<feature type="binding site" evidence="5">
    <location>
        <begin position="235"/>
        <end position="242"/>
    </location>
    <ligand>
        <name>ATP</name>
        <dbReference type="ChEBI" id="CHEBI:30616"/>
    </ligand>
</feature>
<dbReference type="SUPFAM" id="SSF52540">
    <property type="entry name" value="P-loop containing nucleoside triphosphate hydrolases"/>
    <property type="match status" value="1"/>
</dbReference>
<dbReference type="InterPro" id="IPR048228">
    <property type="entry name" value="HelD_bacillota"/>
</dbReference>
<evidence type="ECO:0000259" key="6">
    <source>
        <dbReference type="PROSITE" id="PS51198"/>
    </source>
</evidence>
<keyword evidence="3 5" id="KW-0347">Helicase</keyword>
<dbReference type="NCBIfam" id="NF041464">
    <property type="entry name" value="HelD_BACSU"/>
    <property type="match status" value="1"/>
</dbReference>
<dbReference type="Gene3D" id="3.40.50.300">
    <property type="entry name" value="P-loop containing nucleotide triphosphate hydrolases"/>
    <property type="match status" value="3"/>
</dbReference>
<dbReference type="PANTHER" id="PTHR11070:SF17">
    <property type="entry name" value="DNA HELICASE IV"/>
    <property type="match status" value="1"/>
</dbReference>
<dbReference type="GO" id="GO:0003677">
    <property type="term" value="F:DNA binding"/>
    <property type="evidence" value="ECO:0007669"/>
    <property type="project" value="InterPro"/>
</dbReference>
<name>A0A4R3NI07_9BACI</name>
<organism evidence="7 8">
    <name type="scientific">Melghiribacillus thermohalophilus</name>
    <dbReference type="NCBI Taxonomy" id="1324956"/>
    <lineage>
        <taxon>Bacteria</taxon>
        <taxon>Bacillati</taxon>
        <taxon>Bacillota</taxon>
        <taxon>Bacilli</taxon>
        <taxon>Bacillales</taxon>
        <taxon>Bacillaceae</taxon>
        <taxon>Melghiribacillus</taxon>
    </lineage>
</organism>
<dbReference type="PANTHER" id="PTHR11070">
    <property type="entry name" value="UVRD / RECB / PCRA DNA HELICASE FAMILY MEMBER"/>
    <property type="match status" value="1"/>
</dbReference>
<dbReference type="GO" id="GO:0005829">
    <property type="term" value="C:cytosol"/>
    <property type="evidence" value="ECO:0007669"/>
    <property type="project" value="TreeGrafter"/>
</dbReference>
<dbReference type="Pfam" id="PF13538">
    <property type="entry name" value="UvrD_C_2"/>
    <property type="match status" value="1"/>
</dbReference>
<dbReference type="InterPro" id="IPR027785">
    <property type="entry name" value="UvrD-like_helicase_C"/>
</dbReference>
<dbReference type="GO" id="GO:0005524">
    <property type="term" value="F:ATP binding"/>
    <property type="evidence" value="ECO:0007669"/>
    <property type="project" value="UniProtKB-UniRule"/>
</dbReference>
<feature type="domain" description="UvrD-like helicase ATP-binding" evidence="6">
    <location>
        <begin position="214"/>
        <end position="613"/>
    </location>
</feature>
<evidence type="ECO:0000256" key="2">
    <source>
        <dbReference type="ARBA" id="ARBA00022801"/>
    </source>
</evidence>
<dbReference type="PROSITE" id="PS51198">
    <property type="entry name" value="UVRD_HELICASE_ATP_BIND"/>
    <property type="match status" value="1"/>
</dbReference>
<dbReference type="AlphaFoldDB" id="A0A4R3NI07"/>
<dbReference type="Gene3D" id="1.10.10.160">
    <property type="match status" value="1"/>
</dbReference>
<dbReference type="InterPro" id="IPR014016">
    <property type="entry name" value="UvrD-like_ATP-bd"/>
</dbReference>